<dbReference type="AlphaFoldDB" id="A0AAV4RTA6"/>
<proteinExistence type="predicted"/>
<dbReference type="InterPro" id="IPR023247">
    <property type="entry name" value="IC97/Dnai7-like"/>
</dbReference>
<dbReference type="GO" id="GO:0005930">
    <property type="term" value="C:axoneme"/>
    <property type="evidence" value="ECO:0007669"/>
    <property type="project" value="TreeGrafter"/>
</dbReference>
<accession>A0AAV4RTA6</accession>
<feature type="domain" description="CASC1 C-terminal" evidence="1">
    <location>
        <begin position="5"/>
        <end position="95"/>
    </location>
</feature>
<evidence type="ECO:0000259" key="1">
    <source>
        <dbReference type="Pfam" id="PF12366"/>
    </source>
</evidence>
<dbReference type="Pfam" id="PF12366">
    <property type="entry name" value="Casc1_C"/>
    <property type="match status" value="1"/>
</dbReference>
<dbReference type="Proteomes" id="UP001054837">
    <property type="component" value="Unassembled WGS sequence"/>
</dbReference>
<name>A0AAV4RTA6_9ARAC</name>
<dbReference type="GO" id="GO:0048487">
    <property type="term" value="F:beta-tubulin binding"/>
    <property type="evidence" value="ECO:0007669"/>
    <property type="project" value="TreeGrafter"/>
</dbReference>
<evidence type="ECO:0000313" key="2">
    <source>
        <dbReference type="EMBL" id="GIY24181.1"/>
    </source>
</evidence>
<protein>
    <submittedName>
        <fullName evidence="2">Axonemal protein</fullName>
    </submittedName>
</protein>
<evidence type="ECO:0000313" key="3">
    <source>
        <dbReference type="Proteomes" id="UP001054837"/>
    </source>
</evidence>
<dbReference type="PANTHER" id="PTHR20929">
    <property type="entry name" value="LUNG ADENOMA SUSCEPTIBILITY 1-RELATED"/>
    <property type="match status" value="1"/>
</dbReference>
<organism evidence="2 3">
    <name type="scientific">Caerostris darwini</name>
    <dbReference type="NCBI Taxonomy" id="1538125"/>
    <lineage>
        <taxon>Eukaryota</taxon>
        <taxon>Metazoa</taxon>
        <taxon>Ecdysozoa</taxon>
        <taxon>Arthropoda</taxon>
        <taxon>Chelicerata</taxon>
        <taxon>Arachnida</taxon>
        <taxon>Araneae</taxon>
        <taxon>Araneomorphae</taxon>
        <taxon>Entelegynae</taxon>
        <taxon>Araneoidea</taxon>
        <taxon>Araneidae</taxon>
        <taxon>Caerostris</taxon>
    </lineage>
</organism>
<gene>
    <name evidence="2" type="primary">AXP83.9</name>
    <name evidence="2" type="ORF">CDAR_300681</name>
</gene>
<dbReference type="InterPro" id="IPR022110">
    <property type="entry name" value="CASC1_C"/>
</dbReference>
<keyword evidence="3" id="KW-1185">Reference proteome</keyword>
<comment type="caution">
    <text evidence="2">The sequence shown here is derived from an EMBL/GenBank/DDBJ whole genome shotgun (WGS) entry which is preliminary data.</text>
</comment>
<dbReference type="EMBL" id="BPLQ01006642">
    <property type="protein sequence ID" value="GIY24181.1"/>
    <property type="molecule type" value="Genomic_DNA"/>
</dbReference>
<dbReference type="GO" id="GO:0008017">
    <property type="term" value="F:microtubule binding"/>
    <property type="evidence" value="ECO:0007669"/>
    <property type="project" value="TreeGrafter"/>
</dbReference>
<reference evidence="2 3" key="1">
    <citation type="submission" date="2021-06" db="EMBL/GenBank/DDBJ databases">
        <title>Caerostris darwini draft genome.</title>
        <authorList>
            <person name="Kono N."/>
            <person name="Arakawa K."/>
        </authorList>
    </citation>
    <scope>NUCLEOTIDE SEQUENCE [LARGE SCALE GENOMIC DNA]</scope>
</reference>
<dbReference type="PANTHER" id="PTHR20929:SF11">
    <property type="entry name" value="DYNEIN AXONEMAL INTERMEDIATE CHAIN 7"/>
    <property type="match status" value="1"/>
</dbReference>
<sequence>MSPDELIKILLYMGINVTVQKDISSFIEVSSKNAELENWTYSCMSILCHTFNFYWSRWNATVSSDQLVMKYNYGEDKEGKFNHVLLTTERAVEIKCTESNTKFCDEPLNGKKYYSNIYHLLMDKNQEETVKEVDYEFVNTVFFLLSSCKLFSCS</sequence>